<dbReference type="EMBL" id="CP151087">
    <property type="protein sequence ID" value="WZN53888.1"/>
    <property type="molecule type" value="Genomic_DNA"/>
</dbReference>
<protein>
    <submittedName>
        <fullName evidence="1">Uncharacterized protein</fullName>
    </submittedName>
</protein>
<dbReference type="Proteomes" id="UP001485301">
    <property type="component" value="Chromosome"/>
</dbReference>
<proteinExistence type="predicted"/>
<sequence length="173" mass="19732">MKNTIQENIEQPDYKYIKFKEFRKYSYELIRSCNLNKVAKEDKKDTIQDLIARNGGDIFSGLMFYLVLKELDADINIACEDLFHDYTYPGMKSPAEDLTKFAKFISGISLTDGEIASAIGASGSRISRIRHANDGTDFYPYQVYALAKISQIQPSQLFDYFYGDGERPMIGLT</sequence>
<evidence type="ECO:0000313" key="1">
    <source>
        <dbReference type="EMBL" id="WZN53888.1"/>
    </source>
</evidence>
<keyword evidence="2" id="KW-1185">Reference proteome</keyword>
<reference evidence="1" key="1">
    <citation type="submission" date="2024-04" db="EMBL/GenBank/DDBJ databases">
        <title>Complete genome sequence of Sphingobacterium thalpophiium BAA-1094.</title>
        <authorList>
            <person name="Adaikpoh B.I."/>
        </authorList>
    </citation>
    <scope>NUCLEOTIDE SEQUENCE</scope>
    <source>
        <strain evidence="1">BAA-1094</strain>
    </source>
</reference>
<accession>A0ACD5BWA5</accession>
<name>A0ACD5BWA5_9SPHI</name>
<gene>
    <name evidence="1" type="ORF">AACH28_14650</name>
</gene>
<organism evidence="1 2">
    <name type="scientific">Sphingobacterium thalpophilum</name>
    <dbReference type="NCBI Taxonomy" id="259"/>
    <lineage>
        <taxon>Bacteria</taxon>
        <taxon>Pseudomonadati</taxon>
        <taxon>Bacteroidota</taxon>
        <taxon>Sphingobacteriia</taxon>
        <taxon>Sphingobacteriales</taxon>
        <taxon>Sphingobacteriaceae</taxon>
        <taxon>Sphingobacterium</taxon>
    </lineage>
</organism>
<evidence type="ECO:0000313" key="2">
    <source>
        <dbReference type="Proteomes" id="UP001485301"/>
    </source>
</evidence>